<accession>A0A366FVK4</accession>
<feature type="transmembrane region" description="Helical" evidence="1">
    <location>
        <begin position="203"/>
        <end position="224"/>
    </location>
</feature>
<dbReference type="PANTHER" id="PTHR44757">
    <property type="entry name" value="DIGUANYLATE CYCLASE DGCP"/>
    <property type="match status" value="1"/>
</dbReference>
<feature type="domain" description="GGDEF" evidence="5">
    <location>
        <begin position="549"/>
        <end position="683"/>
    </location>
</feature>
<dbReference type="InterPro" id="IPR035919">
    <property type="entry name" value="EAL_sf"/>
</dbReference>
<keyword evidence="1" id="KW-0472">Membrane</keyword>
<dbReference type="EMBL" id="QNRK01000001">
    <property type="protein sequence ID" value="RBP18070.1"/>
    <property type="molecule type" value="Genomic_DNA"/>
</dbReference>
<dbReference type="AlphaFoldDB" id="A0A366FVK4"/>
<dbReference type="CDD" id="cd01948">
    <property type="entry name" value="EAL"/>
    <property type="match status" value="1"/>
</dbReference>
<dbReference type="InterPro" id="IPR043128">
    <property type="entry name" value="Rev_trsase/Diguanyl_cyclase"/>
</dbReference>
<proteinExistence type="predicted"/>
<dbReference type="OrthoDB" id="9814202at2"/>
<dbReference type="Pfam" id="PF00990">
    <property type="entry name" value="GGDEF"/>
    <property type="match status" value="1"/>
</dbReference>
<dbReference type="Pfam" id="PF08447">
    <property type="entry name" value="PAS_3"/>
    <property type="match status" value="1"/>
</dbReference>
<dbReference type="SUPFAM" id="SSF55073">
    <property type="entry name" value="Nucleotide cyclase"/>
    <property type="match status" value="1"/>
</dbReference>
<dbReference type="InterPro" id="IPR001610">
    <property type="entry name" value="PAC"/>
</dbReference>
<dbReference type="CDD" id="cd01949">
    <property type="entry name" value="GGDEF"/>
    <property type="match status" value="1"/>
</dbReference>
<keyword evidence="7" id="KW-1185">Reference proteome</keyword>
<dbReference type="PROSITE" id="PS50887">
    <property type="entry name" value="GGDEF"/>
    <property type="match status" value="1"/>
</dbReference>
<feature type="chain" id="PRO_5016983440" evidence="2">
    <location>
        <begin position="17"/>
        <end position="948"/>
    </location>
</feature>
<keyword evidence="1" id="KW-1133">Transmembrane helix</keyword>
<evidence type="ECO:0000256" key="2">
    <source>
        <dbReference type="SAM" id="SignalP"/>
    </source>
</evidence>
<evidence type="ECO:0000259" key="3">
    <source>
        <dbReference type="PROSITE" id="PS50113"/>
    </source>
</evidence>
<protein>
    <submittedName>
        <fullName evidence="6">PAS domain S-box-containing protein/diguanylate cyclase (GGDEF)-like protein</fullName>
    </submittedName>
</protein>
<dbReference type="Pfam" id="PF00563">
    <property type="entry name" value="EAL"/>
    <property type="match status" value="1"/>
</dbReference>
<dbReference type="InterPro" id="IPR035965">
    <property type="entry name" value="PAS-like_dom_sf"/>
</dbReference>
<dbReference type="SMART" id="SM00086">
    <property type="entry name" value="PAC"/>
    <property type="match status" value="1"/>
</dbReference>
<feature type="transmembrane region" description="Helical" evidence="1">
    <location>
        <begin position="236"/>
        <end position="258"/>
    </location>
</feature>
<dbReference type="InterPro" id="IPR029787">
    <property type="entry name" value="Nucleotide_cyclase"/>
</dbReference>
<dbReference type="InterPro" id="IPR000160">
    <property type="entry name" value="GGDEF_dom"/>
</dbReference>
<dbReference type="Pfam" id="PF07696">
    <property type="entry name" value="7TMR-DISMED2"/>
    <property type="match status" value="1"/>
</dbReference>
<feature type="domain" description="EAL" evidence="4">
    <location>
        <begin position="692"/>
        <end position="947"/>
    </location>
</feature>
<dbReference type="Gene3D" id="3.20.20.450">
    <property type="entry name" value="EAL domain"/>
    <property type="match status" value="1"/>
</dbReference>
<dbReference type="SMART" id="SM00267">
    <property type="entry name" value="GGDEF"/>
    <property type="match status" value="1"/>
</dbReference>
<feature type="transmembrane region" description="Helical" evidence="1">
    <location>
        <begin position="353"/>
        <end position="376"/>
    </location>
</feature>
<gene>
    <name evidence="6" type="ORF">DFR50_10112</name>
</gene>
<dbReference type="SUPFAM" id="SSF141868">
    <property type="entry name" value="EAL domain-like"/>
    <property type="match status" value="1"/>
</dbReference>
<evidence type="ECO:0000313" key="6">
    <source>
        <dbReference type="EMBL" id="RBP18070.1"/>
    </source>
</evidence>
<dbReference type="InterPro" id="IPR000014">
    <property type="entry name" value="PAS"/>
</dbReference>
<dbReference type="InterPro" id="IPR013655">
    <property type="entry name" value="PAS_fold_3"/>
</dbReference>
<dbReference type="SUPFAM" id="SSF55785">
    <property type="entry name" value="PYP-like sensor domain (PAS domain)"/>
    <property type="match status" value="1"/>
</dbReference>
<dbReference type="NCBIfam" id="TIGR00254">
    <property type="entry name" value="GGDEF"/>
    <property type="match status" value="1"/>
</dbReference>
<name>A0A366FVK4_9HYPH</name>
<dbReference type="Proteomes" id="UP000253529">
    <property type="component" value="Unassembled WGS sequence"/>
</dbReference>
<dbReference type="InterPro" id="IPR000700">
    <property type="entry name" value="PAS-assoc_C"/>
</dbReference>
<feature type="domain" description="PAC" evidence="3">
    <location>
        <begin position="464"/>
        <end position="516"/>
    </location>
</feature>
<feature type="transmembrane region" description="Helical" evidence="1">
    <location>
        <begin position="270"/>
        <end position="289"/>
    </location>
</feature>
<comment type="caution">
    <text evidence="6">The sequence shown here is derived from an EMBL/GenBank/DDBJ whole genome shotgun (WGS) entry which is preliminary data.</text>
</comment>
<organism evidence="6 7">
    <name type="scientific">Roseiarcus fermentans</name>
    <dbReference type="NCBI Taxonomy" id="1473586"/>
    <lineage>
        <taxon>Bacteria</taxon>
        <taxon>Pseudomonadati</taxon>
        <taxon>Pseudomonadota</taxon>
        <taxon>Alphaproteobacteria</taxon>
        <taxon>Hyphomicrobiales</taxon>
        <taxon>Roseiarcaceae</taxon>
        <taxon>Roseiarcus</taxon>
    </lineage>
</organism>
<keyword evidence="2" id="KW-0732">Signal</keyword>
<dbReference type="CDD" id="cd00130">
    <property type="entry name" value="PAS"/>
    <property type="match status" value="1"/>
</dbReference>
<evidence type="ECO:0000313" key="7">
    <source>
        <dbReference type="Proteomes" id="UP000253529"/>
    </source>
</evidence>
<feature type="transmembrane region" description="Helical" evidence="1">
    <location>
        <begin position="295"/>
        <end position="316"/>
    </location>
</feature>
<evidence type="ECO:0000259" key="4">
    <source>
        <dbReference type="PROSITE" id="PS50883"/>
    </source>
</evidence>
<dbReference type="NCBIfam" id="TIGR00229">
    <property type="entry name" value="sensory_box"/>
    <property type="match status" value="1"/>
</dbReference>
<dbReference type="Gene3D" id="3.30.70.270">
    <property type="match status" value="1"/>
</dbReference>
<evidence type="ECO:0000259" key="5">
    <source>
        <dbReference type="PROSITE" id="PS50887"/>
    </source>
</evidence>
<dbReference type="InterPro" id="IPR052155">
    <property type="entry name" value="Biofilm_reg_signaling"/>
</dbReference>
<feature type="signal peptide" evidence="2">
    <location>
        <begin position="1"/>
        <end position="16"/>
    </location>
</feature>
<dbReference type="PROSITE" id="PS50113">
    <property type="entry name" value="PAC"/>
    <property type="match status" value="1"/>
</dbReference>
<feature type="transmembrane region" description="Helical" evidence="1">
    <location>
        <begin position="175"/>
        <end position="196"/>
    </location>
</feature>
<keyword evidence="1" id="KW-0812">Transmembrane</keyword>
<feature type="transmembrane region" description="Helical" evidence="1">
    <location>
        <begin position="328"/>
        <end position="347"/>
    </location>
</feature>
<dbReference type="InterPro" id="IPR011622">
    <property type="entry name" value="7TMR_DISM_rcpt_extracell_dom2"/>
</dbReference>
<reference evidence="6 7" key="1">
    <citation type="submission" date="2018-06" db="EMBL/GenBank/DDBJ databases">
        <title>Genomic Encyclopedia of Type Strains, Phase IV (KMG-IV): sequencing the most valuable type-strain genomes for metagenomic binning, comparative biology and taxonomic classification.</title>
        <authorList>
            <person name="Goeker M."/>
        </authorList>
    </citation>
    <scope>NUCLEOTIDE SEQUENCE [LARGE SCALE GENOMIC DNA]</scope>
    <source>
        <strain evidence="6 7">DSM 24875</strain>
    </source>
</reference>
<dbReference type="RefSeq" id="WP_113887152.1">
    <property type="nucleotide sequence ID" value="NZ_QNRK01000001.1"/>
</dbReference>
<evidence type="ECO:0000256" key="1">
    <source>
        <dbReference type="SAM" id="Phobius"/>
    </source>
</evidence>
<dbReference type="PANTHER" id="PTHR44757:SF2">
    <property type="entry name" value="BIOFILM ARCHITECTURE MAINTENANCE PROTEIN MBAA"/>
    <property type="match status" value="1"/>
</dbReference>
<sequence length="948" mass="102093">MLLLALVLAVCQPASAVQSVRVTADSDAIDLTRAVEHYSAQGDRIQVSTAPGADGIVRRIEVSALEAGAQPAWIVFALTNDSDEQLTRLIVAPHFRLVGSGVVWPDLGSSRITTITASQGQAPEREDNARADVFRLTLDPGTTVTYVAELRSPSLPQLYLWEPEAYKDKSTSLTLYEGILIGIAGLLALFLTIVFVVRGAMIFPAAAALAWAVFVYVCIDFGFWRKMFGLEDASERIWRAGVEATLAATLIVFLFAYLNLRRWHVRYMHFALAWLLVMAAVVALSVFNAPVAAGVARISIATVAGVGLLLILSLAARGSDRAVMLIPTWYLLAVWVVAAGAAALGYLTSDLAAPGLVGGLVLIVMLIGFTVMQFAFSGARGGGDRGADAERRSLAMAGSGEAIFDWNVVNDEISGGEALESQLGLKRGALEGSAAGWLDVLHPLDRDRYSLALDGLLHQRSGRINHELRLRGADGHYFWYMLKARPVVSADGEVVRVVGSLADVTELKSAEERMLHDAVHDNLTGLPNRELFQDRLEAAIHLAQKPAAAEPVTLVIDIDDFKRVNDSYGLSMGDSTLLAIARRVARDLKPGDTLARLAGDQFGVIILSDPPRADLPARLDALRAALAAPISFGEREIALTVSIGACVYDPKLHAKGGDLLADAQLALANAKKAGGDRVELFTPIMRSRRSDRQTLEADIRHALERDEIMVLFRPIVRLEDRTVAGFQALARWRHPKLGVLDESEFGPAAETTGAAIDIGAFVLEASARELAAWQKALEVNPPIFATVAASSQQMLGHDLLTDVRAALTRHFVQRGSLKVAVAENLVMENPEYAAVLLRRVREIGAALMLDRFGAGYTSLGHLPQYRFDAMRVDASLVRPNAFGQRSPILRSIVAMAQEMGMDVISEGADTESDAVELAQIGCQFAQGSAFGQPMSLAAARKLMGAEPG</sequence>
<dbReference type="InterPro" id="IPR001633">
    <property type="entry name" value="EAL_dom"/>
</dbReference>
<dbReference type="SMART" id="SM00052">
    <property type="entry name" value="EAL"/>
    <property type="match status" value="1"/>
</dbReference>
<dbReference type="PROSITE" id="PS50883">
    <property type="entry name" value="EAL"/>
    <property type="match status" value="1"/>
</dbReference>
<dbReference type="Gene3D" id="3.30.450.20">
    <property type="entry name" value="PAS domain"/>
    <property type="match status" value="1"/>
</dbReference>